<keyword evidence="1" id="KW-0812">Transmembrane</keyword>
<reference evidence="2" key="1">
    <citation type="submission" date="2022-05" db="EMBL/GenBank/DDBJ databases">
        <authorList>
            <person name="Park J.-S."/>
        </authorList>
    </citation>
    <scope>NUCLEOTIDE SEQUENCE</scope>
    <source>
        <strain evidence="2">2012CJ34-3</strain>
    </source>
</reference>
<accession>A0ABT0QAX7</accession>
<gene>
    <name evidence="2" type="ORF">M3P09_03980</name>
</gene>
<keyword evidence="1" id="KW-1133">Transmembrane helix</keyword>
<organism evidence="2 3">
    <name type="scientific">Jejuia spongiicola</name>
    <dbReference type="NCBI Taxonomy" id="2942207"/>
    <lineage>
        <taxon>Bacteria</taxon>
        <taxon>Pseudomonadati</taxon>
        <taxon>Bacteroidota</taxon>
        <taxon>Flavobacteriia</taxon>
        <taxon>Flavobacteriales</taxon>
        <taxon>Flavobacteriaceae</taxon>
        <taxon>Jejuia</taxon>
    </lineage>
</organism>
<evidence type="ECO:0000313" key="2">
    <source>
        <dbReference type="EMBL" id="MCL6294137.1"/>
    </source>
</evidence>
<keyword evidence="1" id="KW-0472">Membrane</keyword>
<evidence type="ECO:0008006" key="4">
    <source>
        <dbReference type="Google" id="ProtNLM"/>
    </source>
</evidence>
<sequence length="96" mass="10678">MIKKDIFIGFFVGLVANCIGLITAIFIISKKNNSDFTSVMNAAVSEGYLGKLISLGAILNLVAFFIFIKKKQDYRARGVLLITVFIAVFTFVFKLF</sequence>
<evidence type="ECO:0000313" key="3">
    <source>
        <dbReference type="Proteomes" id="UP001165381"/>
    </source>
</evidence>
<dbReference type="Proteomes" id="UP001165381">
    <property type="component" value="Unassembled WGS sequence"/>
</dbReference>
<protein>
    <recommendedName>
        <fullName evidence="4">DUF4064 domain-containing protein</fullName>
    </recommendedName>
</protein>
<comment type="caution">
    <text evidence="2">The sequence shown here is derived from an EMBL/GenBank/DDBJ whole genome shotgun (WGS) entry which is preliminary data.</text>
</comment>
<feature type="transmembrane region" description="Helical" evidence="1">
    <location>
        <begin position="7"/>
        <end position="28"/>
    </location>
</feature>
<feature type="transmembrane region" description="Helical" evidence="1">
    <location>
        <begin position="48"/>
        <end position="67"/>
    </location>
</feature>
<feature type="transmembrane region" description="Helical" evidence="1">
    <location>
        <begin position="74"/>
        <end position="93"/>
    </location>
</feature>
<evidence type="ECO:0000256" key="1">
    <source>
        <dbReference type="SAM" id="Phobius"/>
    </source>
</evidence>
<dbReference type="RefSeq" id="WP_249972118.1">
    <property type="nucleotide sequence ID" value="NZ_JAMFLZ010000002.1"/>
</dbReference>
<proteinExistence type="predicted"/>
<name>A0ABT0QAX7_9FLAO</name>
<dbReference type="EMBL" id="JAMFLZ010000002">
    <property type="protein sequence ID" value="MCL6294137.1"/>
    <property type="molecule type" value="Genomic_DNA"/>
</dbReference>
<keyword evidence="3" id="KW-1185">Reference proteome</keyword>